<comment type="caution">
    <text evidence="2">The sequence shown here is derived from an EMBL/GenBank/DDBJ whole genome shotgun (WGS) entry which is preliminary data.</text>
</comment>
<keyword evidence="1" id="KW-1133">Transmembrane helix</keyword>
<keyword evidence="3" id="KW-1185">Reference proteome</keyword>
<proteinExistence type="predicted"/>
<accession>A0A554VK53</accession>
<keyword evidence="1" id="KW-0472">Membrane</keyword>
<dbReference type="AlphaFoldDB" id="A0A554VK53"/>
<evidence type="ECO:0000313" key="3">
    <source>
        <dbReference type="Proteomes" id="UP000318833"/>
    </source>
</evidence>
<name>A0A554VK53_9FLAO</name>
<reference evidence="2 3" key="1">
    <citation type="submission" date="2019-07" db="EMBL/GenBank/DDBJ databases">
        <title>The draft genome sequence of Aquimarina algiphila M91.</title>
        <authorList>
            <person name="Meng X."/>
        </authorList>
    </citation>
    <scope>NUCLEOTIDE SEQUENCE [LARGE SCALE GENOMIC DNA]</scope>
    <source>
        <strain evidence="2 3">M91</strain>
    </source>
</reference>
<sequence>METQDKALLFGILSFGTLFLFAVISSFKAQNDLFILIGGVFLIIGITLSGFSIILSVKSIRNGHKIKGWISMLFSSILPLFIIAVIGVLLFDMYKLIIR</sequence>
<feature type="transmembrane region" description="Helical" evidence="1">
    <location>
        <begin position="7"/>
        <end position="27"/>
    </location>
</feature>
<keyword evidence="1" id="KW-0812">Transmembrane</keyword>
<dbReference type="RefSeq" id="WP_143916744.1">
    <property type="nucleotide sequence ID" value="NZ_CANMIK010000022.1"/>
</dbReference>
<gene>
    <name evidence="2" type="ORF">FOF46_13110</name>
</gene>
<dbReference type="Proteomes" id="UP000318833">
    <property type="component" value="Unassembled WGS sequence"/>
</dbReference>
<dbReference type="EMBL" id="VLNR01000024">
    <property type="protein sequence ID" value="TSE08330.1"/>
    <property type="molecule type" value="Genomic_DNA"/>
</dbReference>
<feature type="transmembrane region" description="Helical" evidence="1">
    <location>
        <begin position="33"/>
        <end position="57"/>
    </location>
</feature>
<organism evidence="2 3">
    <name type="scientific">Aquimarina algiphila</name>
    <dbReference type="NCBI Taxonomy" id="2047982"/>
    <lineage>
        <taxon>Bacteria</taxon>
        <taxon>Pseudomonadati</taxon>
        <taxon>Bacteroidota</taxon>
        <taxon>Flavobacteriia</taxon>
        <taxon>Flavobacteriales</taxon>
        <taxon>Flavobacteriaceae</taxon>
        <taxon>Aquimarina</taxon>
    </lineage>
</organism>
<evidence type="ECO:0000256" key="1">
    <source>
        <dbReference type="SAM" id="Phobius"/>
    </source>
</evidence>
<evidence type="ECO:0000313" key="2">
    <source>
        <dbReference type="EMBL" id="TSE08330.1"/>
    </source>
</evidence>
<protein>
    <submittedName>
        <fullName evidence="2">Uncharacterized protein</fullName>
    </submittedName>
</protein>
<feature type="transmembrane region" description="Helical" evidence="1">
    <location>
        <begin position="69"/>
        <end position="91"/>
    </location>
</feature>